<proteinExistence type="predicted"/>
<keyword evidence="2" id="KW-1185">Reference proteome</keyword>
<reference evidence="1" key="1">
    <citation type="submission" date="2018-11" db="EMBL/GenBank/DDBJ databases">
        <authorList>
            <consortium name="Pathogen Informatics"/>
        </authorList>
    </citation>
    <scope>NUCLEOTIDE SEQUENCE</scope>
</reference>
<comment type="caution">
    <text evidence="1">The sequence shown here is derived from an EMBL/GenBank/DDBJ whole genome shotgun (WGS) entry which is preliminary data.</text>
</comment>
<evidence type="ECO:0000313" key="2">
    <source>
        <dbReference type="Proteomes" id="UP000784294"/>
    </source>
</evidence>
<name>A0A3S5ABH3_9PLAT</name>
<evidence type="ECO:0000313" key="1">
    <source>
        <dbReference type="EMBL" id="VEL19713.1"/>
    </source>
</evidence>
<dbReference type="EMBL" id="CAAALY010042872">
    <property type="protein sequence ID" value="VEL19713.1"/>
    <property type="molecule type" value="Genomic_DNA"/>
</dbReference>
<dbReference type="Proteomes" id="UP000784294">
    <property type="component" value="Unassembled WGS sequence"/>
</dbReference>
<protein>
    <submittedName>
        <fullName evidence="1">Uncharacterized protein</fullName>
    </submittedName>
</protein>
<dbReference type="AlphaFoldDB" id="A0A3S5ABH3"/>
<organism evidence="1 2">
    <name type="scientific">Protopolystoma xenopodis</name>
    <dbReference type="NCBI Taxonomy" id="117903"/>
    <lineage>
        <taxon>Eukaryota</taxon>
        <taxon>Metazoa</taxon>
        <taxon>Spiralia</taxon>
        <taxon>Lophotrochozoa</taxon>
        <taxon>Platyhelminthes</taxon>
        <taxon>Monogenea</taxon>
        <taxon>Polyopisthocotylea</taxon>
        <taxon>Polystomatidea</taxon>
        <taxon>Polystomatidae</taxon>
        <taxon>Protopolystoma</taxon>
    </lineage>
</organism>
<gene>
    <name evidence="1" type="ORF">PXEA_LOCUS13153</name>
</gene>
<accession>A0A3S5ABH3</accession>
<sequence>MIINSGLKDTGILQLSSFQTHSLQSLLPGSGQPRFGATSDWDVLARTSELHHSLLPIADRSSSAARADEGSRYSGLPDSLVYQHCQLNSPPPLDHADRSDEATGSACCCLDAMQLACRDQRLPMASDQAEIAKAMQVAWC</sequence>